<dbReference type="AlphaFoldDB" id="A0A1H7WKQ8"/>
<reference evidence="2" key="1">
    <citation type="submission" date="2016-10" db="EMBL/GenBank/DDBJ databases">
        <authorList>
            <person name="Varghese N."/>
        </authorList>
    </citation>
    <scope>NUCLEOTIDE SEQUENCE [LARGE SCALE GENOMIC DNA]</scope>
    <source>
        <strain evidence="2">DSM 45096 / BCRC 16803 / CGMCC 4.1857 / CIP 109030 / JCM 12277 / KCTC 19219 / NBRC 100920 / 33214</strain>
    </source>
</reference>
<evidence type="ECO:0000313" key="2">
    <source>
        <dbReference type="Proteomes" id="UP000183015"/>
    </source>
</evidence>
<gene>
    <name evidence="1" type="ORF">SAMN05414137_120210</name>
</gene>
<accession>A0A1H7WKQ8</accession>
<name>A0A1H7WKQ8_STRJI</name>
<protein>
    <submittedName>
        <fullName evidence="1">Uncharacterized protein</fullName>
    </submittedName>
</protein>
<sequence length="119" mass="12680">MLVSPAAADAAALRPVQWVSVQAVAGDSTSSGVADFAVTRERGGFRLIGYVRADRGCVDLRAVNMHLGTYFSHDSIRRTCRAGQQVQVNAWTHHTDVVLTAIVDGGPDWDSKIVTLTGG</sequence>
<proteinExistence type="predicted"/>
<dbReference type="EMBL" id="FOAZ01000020">
    <property type="protein sequence ID" value="SEM21705.1"/>
    <property type="molecule type" value="Genomic_DNA"/>
</dbReference>
<evidence type="ECO:0000313" key="1">
    <source>
        <dbReference type="EMBL" id="SEM21705.1"/>
    </source>
</evidence>
<keyword evidence="2" id="KW-1185">Reference proteome</keyword>
<dbReference type="Proteomes" id="UP000183015">
    <property type="component" value="Unassembled WGS sequence"/>
</dbReference>
<organism evidence="1 2">
    <name type="scientific">Streptacidiphilus jiangxiensis</name>
    <dbReference type="NCBI Taxonomy" id="235985"/>
    <lineage>
        <taxon>Bacteria</taxon>
        <taxon>Bacillati</taxon>
        <taxon>Actinomycetota</taxon>
        <taxon>Actinomycetes</taxon>
        <taxon>Kitasatosporales</taxon>
        <taxon>Streptomycetaceae</taxon>
        <taxon>Streptacidiphilus</taxon>
    </lineage>
</organism>